<evidence type="ECO:0000313" key="3">
    <source>
        <dbReference type="Proteomes" id="UP000178632"/>
    </source>
</evidence>
<dbReference type="InterPro" id="IPR045584">
    <property type="entry name" value="Pilin-like"/>
</dbReference>
<gene>
    <name evidence="2" type="ORF">A3G45_01380</name>
</gene>
<dbReference type="PROSITE" id="PS00409">
    <property type="entry name" value="PROKAR_NTER_METHYL"/>
    <property type="match status" value="1"/>
</dbReference>
<keyword evidence="1" id="KW-0472">Membrane</keyword>
<organism evidence="2 3">
    <name type="scientific">Candidatus Staskawiczbacteria bacterium RIFCSPLOWO2_12_FULL_37_15</name>
    <dbReference type="NCBI Taxonomy" id="1802218"/>
    <lineage>
        <taxon>Bacteria</taxon>
        <taxon>Candidatus Staskawicziibacteriota</taxon>
    </lineage>
</organism>
<dbReference type="Proteomes" id="UP000178632">
    <property type="component" value="Unassembled WGS sequence"/>
</dbReference>
<protein>
    <recommendedName>
        <fullName evidence="4">General secretion pathway GspH domain-containing protein</fullName>
    </recommendedName>
</protein>
<evidence type="ECO:0008006" key="4">
    <source>
        <dbReference type="Google" id="ProtNLM"/>
    </source>
</evidence>
<dbReference type="EMBL" id="MHPE01000001">
    <property type="protein sequence ID" value="OGZ77706.1"/>
    <property type="molecule type" value="Genomic_DNA"/>
</dbReference>
<dbReference type="Gene3D" id="3.30.700.10">
    <property type="entry name" value="Glycoprotein, Type 4 Pilin"/>
    <property type="match status" value="1"/>
</dbReference>
<evidence type="ECO:0000313" key="2">
    <source>
        <dbReference type="EMBL" id="OGZ77706.1"/>
    </source>
</evidence>
<proteinExistence type="predicted"/>
<keyword evidence="1" id="KW-1133">Transmembrane helix</keyword>
<comment type="caution">
    <text evidence="2">The sequence shown here is derived from an EMBL/GenBank/DDBJ whole genome shotgun (WGS) entry which is preliminary data.</text>
</comment>
<evidence type="ECO:0000256" key="1">
    <source>
        <dbReference type="SAM" id="Phobius"/>
    </source>
</evidence>
<keyword evidence="1" id="KW-0812">Transmembrane</keyword>
<sequence length="197" mass="22108">MSEKGITLVEILVVIFIIAALLTILVSDFPKIQRQFALSRATYKFAQDLRKAQDMALSGEEIKKPDGTIISVKGYGIYIDNRGNNGNNKEYKIYADLDDNARYTSEAEDYTVNTIDLNKDAPGVYIKDLYMIDNNYVSINFNPPNPAISISNLSAEADRAGIIFGLESDPENSINTRTVYIWKSGLIEARNNETFKF</sequence>
<dbReference type="AlphaFoldDB" id="A0A1G2ISB2"/>
<feature type="transmembrane region" description="Helical" evidence="1">
    <location>
        <begin position="6"/>
        <end position="26"/>
    </location>
</feature>
<dbReference type="InterPro" id="IPR012902">
    <property type="entry name" value="N_methyl_site"/>
</dbReference>
<reference evidence="2 3" key="1">
    <citation type="journal article" date="2016" name="Nat. Commun.">
        <title>Thousands of microbial genomes shed light on interconnected biogeochemical processes in an aquifer system.</title>
        <authorList>
            <person name="Anantharaman K."/>
            <person name="Brown C.T."/>
            <person name="Hug L.A."/>
            <person name="Sharon I."/>
            <person name="Castelle C.J."/>
            <person name="Probst A.J."/>
            <person name="Thomas B.C."/>
            <person name="Singh A."/>
            <person name="Wilkins M.J."/>
            <person name="Karaoz U."/>
            <person name="Brodie E.L."/>
            <person name="Williams K.H."/>
            <person name="Hubbard S.S."/>
            <person name="Banfield J.F."/>
        </authorList>
    </citation>
    <scope>NUCLEOTIDE SEQUENCE [LARGE SCALE GENOMIC DNA]</scope>
</reference>
<name>A0A1G2ISB2_9BACT</name>
<dbReference type="SUPFAM" id="SSF54523">
    <property type="entry name" value="Pili subunits"/>
    <property type="match status" value="1"/>
</dbReference>
<accession>A0A1G2ISB2</accession>